<accession>A0ABD3AAG6</accession>
<evidence type="ECO:0000313" key="2">
    <source>
        <dbReference type="Proteomes" id="UP001630127"/>
    </source>
</evidence>
<name>A0ABD3AAG6_9GENT</name>
<keyword evidence="2" id="KW-1185">Reference proteome</keyword>
<dbReference type="AlphaFoldDB" id="A0ABD3AAG6"/>
<dbReference type="Proteomes" id="UP001630127">
    <property type="component" value="Unassembled WGS sequence"/>
</dbReference>
<comment type="caution">
    <text evidence="1">The sequence shown here is derived from an EMBL/GenBank/DDBJ whole genome shotgun (WGS) entry which is preliminary data.</text>
</comment>
<gene>
    <name evidence="1" type="ORF">ACH5RR_008009</name>
</gene>
<dbReference type="EMBL" id="JBJUIK010000004">
    <property type="protein sequence ID" value="KAL3528687.1"/>
    <property type="molecule type" value="Genomic_DNA"/>
</dbReference>
<proteinExistence type="predicted"/>
<sequence length="100" mass="11422">MGEIIVAFFCNLHLKRKVLLQYINGQSKRNTAFVGSEIRASTANSSFLVHAYLHNEASMRRGGLNVFESEEQPSYQLVIHFLSAMEWQHFPHLGFSGSHR</sequence>
<reference evidence="1 2" key="1">
    <citation type="submission" date="2024-11" db="EMBL/GenBank/DDBJ databases">
        <title>A near-complete genome assembly of Cinchona calisaya.</title>
        <authorList>
            <person name="Lian D.C."/>
            <person name="Zhao X.W."/>
            <person name="Wei L."/>
        </authorList>
    </citation>
    <scope>NUCLEOTIDE SEQUENCE [LARGE SCALE GENOMIC DNA]</scope>
    <source>
        <tissue evidence="1">Nenye</tissue>
    </source>
</reference>
<organism evidence="1 2">
    <name type="scientific">Cinchona calisaya</name>
    <dbReference type="NCBI Taxonomy" id="153742"/>
    <lineage>
        <taxon>Eukaryota</taxon>
        <taxon>Viridiplantae</taxon>
        <taxon>Streptophyta</taxon>
        <taxon>Embryophyta</taxon>
        <taxon>Tracheophyta</taxon>
        <taxon>Spermatophyta</taxon>
        <taxon>Magnoliopsida</taxon>
        <taxon>eudicotyledons</taxon>
        <taxon>Gunneridae</taxon>
        <taxon>Pentapetalae</taxon>
        <taxon>asterids</taxon>
        <taxon>lamiids</taxon>
        <taxon>Gentianales</taxon>
        <taxon>Rubiaceae</taxon>
        <taxon>Cinchonoideae</taxon>
        <taxon>Cinchoneae</taxon>
        <taxon>Cinchona</taxon>
    </lineage>
</organism>
<evidence type="ECO:0000313" key="1">
    <source>
        <dbReference type="EMBL" id="KAL3528687.1"/>
    </source>
</evidence>
<protein>
    <submittedName>
        <fullName evidence="1">Uncharacterized protein</fullName>
    </submittedName>
</protein>